<evidence type="ECO:0000313" key="3">
    <source>
        <dbReference type="Proteomes" id="UP000606003"/>
    </source>
</evidence>
<feature type="chain" id="PRO_5046029523" evidence="1">
    <location>
        <begin position="27"/>
        <end position="355"/>
    </location>
</feature>
<name>A0ABR8JW08_9BACT</name>
<organism evidence="2 3">
    <name type="scientific">Hymenobacter armeniacus</name>
    <dbReference type="NCBI Taxonomy" id="2771358"/>
    <lineage>
        <taxon>Bacteria</taxon>
        <taxon>Pseudomonadati</taxon>
        <taxon>Bacteroidota</taxon>
        <taxon>Cytophagia</taxon>
        <taxon>Cytophagales</taxon>
        <taxon>Hymenobacteraceae</taxon>
        <taxon>Hymenobacter</taxon>
    </lineage>
</organism>
<comment type="caution">
    <text evidence="2">The sequence shown here is derived from an EMBL/GenBank/DDBJ whole genome shotgun (WGS) entry which is preliminary data.</text>
</comment>
<dbReference type="EMBL" id="JACXAC010000004">
    <property type="protein sequence ID" value="MBD2722973.1"/>
    <property type="molecule type" value="Genomic_DNA"/>
</dbReference>
<feature type="signal peptide" evidence="1">
    <location>
        <begin position="1"/>
        <end position="26"/>
    </location>
</feature>
<sequence>MKFHESFAPRARLLALCLGLAGAAHAQKATHQLPITPATAAWGYYDAAAPPVLRIKSGETVEVHTLITSTPTRLEGAGLPPAQVEPNLREIVEKVTNKGPGGHILTGPIFIEGAEPGDVLEVRIQSVKLAIPYAYNAFGAKSGFIPEDFGYAKMRIIPLDKKKMVAHFLPGIDVPLRPFFGSMGVAPPAAAGRVNSAPPGIHGGNLDNKELVAGTTLYLPVHAAGALFFVGDGHAGQGNGEVDITALETSLSGQLQFIVRKDLHLTLPRAETPTHYISMGLNEDLTLAAKDAVREMIAFLVAEKHLTRDDAYMLCSVAGDLNTTQVVDGTRGAHMLLPKSIFGKIKAEKQKTEKR</sequence>
<keyword evidence="3" id="KW-1185">Reference proteome</keyword>
<dbReference type="Gene3D" id="3.10.28.20">
    <property type="entry name" value="Acetamidase/Formamidase-like domains"/>
    <property type="match status" value="1"/>
</dbReference>
<dbReference type="PANTHER" id="PTHR31891">
    <property type="entry name" value="FORMAMIDASE C869.04-RELATED"/>
    <property type="match status" value="1"/>
</dbReference>
<dbReference type="SUPFAM" id="SSF141130">
    <property type="entry name" value="Acetamidase/Formamidase-like"/>
    <property type="match status" value="1"/>
</dbReference>
<evidence type="ECO:0000313" key="2">
    <source>
        <dbReference type="EMBL" id="MBD2722973.1"/>
    </source>
</evidence>
<reference evidence="2 3" key="1">
    <citation type="submission" date="2020-09" db="EMBL/GenBank/DDBJ databases">
        <authorList>
            <person name="Kim M.K."/>
        </authorList>
    </citation>
    <scope>NUCLEOTIDE SEQUENCE [LARGE SCALE GENOMIC DNA]</scope>
    <source>
        <strain evidence="2 3">BT189</strain>
    </source>
</reference>
<dbReference type="Gene3D" id="2.60.120.580">
    <property type="entry name" value="Acetamidase/Formamidase-like domains"/>
    <property type="match status" value="2"/>
</dbReference>
<accession>A0ABR8JW08</accession>
<dbReference type="RefSeq" id="WP_190925134.1">
    <property type="nucleotide sequence ID" value="NZ_JACXAC010000004.1"/>
</dbReference>
<proteinExistence type="predicted"/>
<dbReference type="Proteomes" id="UP000606003">
    <property type="component" value="Unassembled WGS sequence"/>
</dbReference>
<dbReference type="PANTHER" id="PTHR31891:SF1">
    <property type="entry name" value="FORMAMIDASE C869.04-RELATED"/>
    <property type="match status" value="1"/>
</dbReference>
<protein>
    <submittedName>
        <fullName evidence="2">Acetamidase/formamidase family protein</fullName>
    </submittedName>
</protein>
<dbReference type="Pfam" id="PF03069">
    <property type="entry name" value="FmdA_AmdA"/>
    <property type="match status" value="2"/>
</dbReference>
<evidence type="ECO:0000256" key="1">
    <source>
        <dbReference type="SAM" id="SignalP"/>
    </source>
</evidence>
<dbReference type="InterPro" id="IPR004304">
    <property type="entry name" value="FmdA_AmdA"/>
</dbReference>
<keyword evidence="1" id="KW-0732">Signal</keyword>
<gene>
    <name evidence="2" type="ORF">IC234_12630</name>
</gene>